<protein>
    <submittedName>
        <fullName evidence="7">Aprataxin and PNK-like factor</fullName>
    </submittedName>
</protein>
<dbReference type="Proteomes" id="UP001174136">
    <property type="component" value="Unassembled WGS sequence"/>
</dbReference>
<evidence type="ECO:0000256" key="1">
    <source>
        <dbReference type="ARBA" id="ARBA00004123"/>
    </source>
</evidence>
<comment type="caution">
    <text evidence="7">The sequence shown here is derived from an EMBL/GenBank/DDBJ whole genome shotgun (WGS) entry which is preliminary data.</text>
</comment>
<sequence length="207" mass="23216">MTSPGFQRGSRMRTALAPRDFPYALYHGNLDTWRLGGHLETGSERPGTGKWFLLCQCCELCEACRPDPDPEDRTLAGYELVPLDGGGRIPLPEGETLLGRGPLLGVHDKRVSRQHGVLENQNGRLRLKPIHVNPCFSLQAGQLDSPQPLERDRWHTLGHGELFSLMPGRFIYRVEALGEEHLTPRYSSCYFSSAPPLPHLHLLTSWS</sequence>
<dbReference type="GO" id="GO:0005634">
    <property type="term" value="C:nucleus"/>
    <property type="evidence" value="ECO:0007669"/>
    <property type="project" value="UniProtKB-SubCell"/>
</dbReference>
<comment type="subcellular location">
    <subcellularLocation>
        <location evidence="1">Nucleus</location>
    </subcellularLocation>
</comment>
<evidence type="ECO:0000256" key="5">
    <source>
        <dbReference type="ARBA" id="ARBA00023242"/>
    </source>
</evidence>
<dbReference type="PANTHER" id="PTHR21315">
    <property type="entry name" value="APRATAXIN AND PNK-LIKE FACTOR-RELATED"/>
    <property type="match status" value="1"/>
</dbReference>
<dbReference type="Pfam" id="PF17913">
    <property type="entry name" value="FHA_2"/>
    <property type="match status" value="1"/>
</dbReference>
<organism evidence="7 8">
    <name type="scientific">Merluccius polli</name>
    <name type="common">Benguela hake</name>
    <name type="synonym">Merluccius cadenati</name>
    <dbReference type="NCBI Taxonomy" id="89951"/>
    <lineage>
        <taxon>Eukaryota</taxon>
        <taxon>Metazoa</taxon>
        <taxon>Chordata</taxon>
        <taxon>Craniata</taxon>
        <taxon>Vertebrata</taxon>
        <taxon>Euteleostomi</taxon>
        <taxon>Actinopterygii</taxon>
        <taxon>Neopterygii</taxon>
        <taxon>Teleostei</taxon>
        <taxon>Neoteleostei</taxon>
        <taxon>Acanthomorphata</taxon>
        <taxon>Zeiogadaria</taxon>
        <taxon>Gadariae</taxon>
        <taxon>Gadiformes</taxon>
        <taxon>Gadoidei</taxon>
        <taxon>Merlucciidae</taxon>
        <taxon>Merluccius</taxon>
    </lineage>
</organism>
<proteinExistence type="predicted"/>
<dbReference type="GO" id="GO:0008408">
    <property type="term" value="F:3'-5' exonuclease activity"/>
    <property type="evidence" value="ECO:0007669"/>
    <property type="project" value="InterPro"/>
</dbReference>
<keyword evidence="8" id="KW-1185">Reference proteome</keyword>
<dbReference type="InterPro" id="IPR039253">
    <property type="entry name" value="APLF"/>
</dbReference>
<feature type="domain" description="PNK FHA" evidence="6">
    <location>
        <begin position="88"/>
        <end position="135"/>
    </location>
</feature>
<dbReference type="Gene3D" id="2.60.200.20">
    <property type="match status" value="1"/>
</dbReference>
<keyword evidence="5" id="KW-0539">Nucleus</keyword>
<dbReference type="EMBL" id="JAOPHQ010001881">
    <property type="protein sequence ID" value="KAK0149070.1"/>
    <property type="molecule type" value="Genomic_DNA"/>
</dbReference>
<dbReference type="PANTHER" id="PTHR21315:SF2">
    <property type="entry name" value="APRATAXIN AND PNK-LIKE FACTOR"/>
    <property type="match status" value="1"/>
</dbReference>
<reference evidence="7" key="1">
    <citation type="journal article" date="2023" name="Front. Mar. Sci.">
        <title>A new Merluccius polli reference genome to investigate the effects of global change in West African waters.</title>
        <authorList>
            <person name="Mateo J.L."/>
            <person name="Blanco-Fernandez C."/>
            <person name="Garcia-Vazquez E."/>
            <person name="Machado-Schiaffino G."/>
        </authorList>
    </citation>
    <scope>NUCLEOTIDE SEQUENCE</scope>
    <source>
        <strain evidence="7">C29</strain>
        <tissue evidence="7">Fin</tissue>
    </source>
</reference>
<keyword evidence="2" id="KW-0227">DNA damage</keyword>
<evidence type="ECO:0000256" key="3">
    <source>
        <dbReference type="ARBA" id="ARBA00022801"/>
    </source>
</evidence>
<dbReference type="InterPro" id="IPR008984">
    <property type="entry name" value="SMAD_FHA_dom_sf"/>
</dbReference>
<dbReference type="GO" id="GO:0006302">
    <property type="term" value="P:double-strand break repair"/>
    <property type="evidence" value="ECO:0007669"/>
    <property type="project" value="InterPro"/>
</dbReference>
<name>A0AA47MZP8_MERPO</name>
<evidence type="ECO:0000256" key="2">
    <source>
        <dbReference type="ARBA" id="ARBA00022763"/>
    </source>
</evidence>
<evidence type="ECO:0000259" key="6">
    <source>
        <dbReference type="Pfam" id="PF17913"/>
    </source>
</evidence>
<evidence type="ECO:0000313" key="7">
    <source>
        <dbReference type="EMBL" id="KAK0149070.1"/>
    </source>
</evidence>
<dbReference type="GO" id="GO:0035861">
    <property type="term" value="C:site of double-strand break"/>
    <property type="evidence" value="ECO:0007669"/>
    <property type="project" value="TreeGrafter"/>
</dbReference>
<gene>
    <name evidence="7" type="primary">APLF_1</name>
    <name evidence="7" type="ORF">N1851_010411</name>
</gene>
<evidence type="ECO:0000313" key="8">
    <source>
        <dbReference type="Proteomes" id="UP001174136"/>
    </source>
</evidence>
<dbReference type="SUPFAM" id="SSF49879">
    <property type="entry name" value="SMAD/FHA domain"/>
    <property type="match status" value="1"/>
</dbReference>
<keyword evidence="3" id="KW-0378">Hydrolase</keyword>
<dbReference type="InterPro" id="IPR041388">
    <property type="entry name" value="FHA_2"/>
</dbReference>
<evidence type="ECO:0000256" key="4">
    <source>
        <dbReference type="ARBA" id="ARBA00023204"/>
    </source>
</evidence>
<dbReference type="FunFam" id="2.60.200.20:FF:000061">
    <property type="entry name" value="Zgc:165656 protein"/>
    <property type="match status" value="1"/>
</dbReference>
<dbReference type="AlphaFoldDB" id="A0AA47MZP8"/>
<keyword evidence="4" id="KW-0234">DNA repair</keyword>
<dbReference type="GO" id="GO:0003906">
    <property type="term" value="F:DNA-(apurinic or apyrimidinic site) endonuclease activity"/>
    <property type="evidence" value="ECO:0007669"/>
    <property type="project" value="InterPro"/>
</dbReference>
<accession>A0AA47MZP8</accession>